<feature type="domain" description="DAAF9 N-terminal" evidence="1">
    <location>
        <begin position="19"/>
        <end position="159"/>
    </location>
</feature>
<evidence type="ECO:0000259" key="3">
    <source>
        <dbReference type="Pfam" id="PF25204"/>
    </source>
</evidence>
<evidence type="ECO:0000259" key="1">
    <source>
        <dbReference type="Pfam" id="PF23281"/>
    </source>
</evidence>
<dbReference type="PANTHER" id="PTHR33664:SF1">
    <property type="entry name" value="DYNEIN AXONEMAL ASSEMBLY FACTOR 9"/>
    <property type="match status" value="1"/>
</dbReference>
<dbReference type="InterPro" id="IPR058844">
    <property type="entry name" value="PB_DAAF9"/>
</dbReference>
<evidence type="ECO:0000313" key="6">
    <source>
        <dbReference type="Proteomes" id="UP000225706"/>
    </source>
</evidence>
<dbReference type="Pfam" id="PF26246">
    <property type="entry name" value="PH_DAAF9"/>
    <property type="match status" value="1"/>
</dbReference>
<evidence type="ECO:0000259" key="2">
    <source>
        <dbReference type="Pfam" id="PF25203"/>
    </source>
</evidence>
<dbReference type="PANTHER" id="PTHR33664">
    <property type="entry name" value="RCG26366"/>
    <property type="match status" value="1"/>
</dbReference>
<feature type="domain" description="DAAF9 pita-bread-like" evidence="2">
    <location>
        <begin position="163"/>
        <end position="442"/>
    </location>
</feature>
<dbReference type="InterPro" id="IPR040342">
    <property type="entry name" value="DNAAF9"/>
</dbReference>
<evidence type="ECO:0000313" key="5">
    <source>
        <dbReference type="EMBL" id="PFX17813.1"/>
    </source>
</evidence>
<dbReference type="Pfam" id="PF23281">
    <property type="entry name" value="DAAF9_N"/>
    <property type="match status" value="1"/>
</dbReference>
<organism evidence="5 6">
    <name type="scientific">Stylophora pistillata</name>
    <name type="common">Smooth cauliflower coral</name>
    <dbReference type="NCBI Taxonomy" id="50429"/>
    <lineage>
        <taxon>Eukaryota</taxon>
        <taxon>Metazoa</taxon>
        <taxon>Cnidaria</taxon>
        <taxon>Anthozoa</taxon>
        <taxon>Hexacorallia</taxon>
        <taxon>Scleractinia</taxon>
        <taxon>Astrocoeniina</taxon>
        <taxon>Pocilloporidae</taxon>
        <taxon>Stylophora</taxon>
    </lineage>
</organism>
<dbReference type="InterPro" id="IPR058843">
    <property type="entry name" value="PH_DAAF9"/>
</dbReference>
<protein>
    <submittedName>
        <fullName evidence="5">Uncharacterized protein C20orf194-like</fullName>
    </submittedName>
</protein>
<proteinExistence type="predicted"/>
<dbReference type="Proteomes" id="UP000225706">
    <property type="component" value="Unassembled WGS sequence"/>
</dbReference>
<dbReference type="Pfam" id="PF25204">
    <property type="entry name" value="DAAF9_2"/>
    <property type="match status" value="1"/>
</dbReference>
<dbReference type="CDD" id="cd22936">
    <property type="entry name" value="shulin_C20orf194-like"/>
    <property type="match status" value="1"/>
</dbReference>
<comment type="caution">
    <text evidence="5">The sequence shown here is derived from an EMBL/GenBank/DDBJ whole genome shotgun (WGS) entry which is preliminary data.</text>
</comment>
<name>A0A2B4RLW7_STYPI</name>
<dbReference type="AlphaFoldDB" id="A0A2B4RLW7"/>
<evidence type="ECO:0000259" key="4">
    <source>
        <dbReference type="Pfam" id="PF26246"/>
    </source>
</evidence>
<dbReference type="Pfam" id="PF25203">
    <property type="entry name" value="PB_DAAF9"/>
    <property type="match status" value="1"/>
</dbReference>
<feature type="domain" description="DAAF9" evidence="3">
    <location>
        <begin position="693"/>
        <end position="900"/>
    </location>
</feature>
<feature type="domain" description="DAAF9 PH" evidence="4">
    <location>
        <begin position="477"/>
        <end position="660"/>
    </location>
</feature>
<keyword evidence="6" id="KW-1185">Reference proteome</keyword>
<dbReference type="OrthoDB" id="72033at2759"/>
<dbReference type="InterPro" id="IPR057478">
    <property type="entry name" value="DAAF9_2"/>
</dbReference>
<sequence>MASSVYLVSIAGKELPLLRYNGGTKSLLNYLLFGFCKLTPVDFCGSKITEEELEVMNFHCFVIFLAEVLTVECLEYLDNEEKAEEFKILSFISMVEGCNCLGIPYGVPTPGDQQPCFDPFVLEKWPLIQAFALEGFGSGGFFTMKYKVSDVTQELEQIYGLLDPVSVETLIKETLPLFERHCKSILTNVDAESPTELLKVTESSLSEPIVSYFTHGHIVDRSSDESSLEGSQPFVLLGAHSTRKNMHSCGKNANFNNNTAIGNGGINGTTAKHMVCFAVEPKGRITCARTYFLQTGFVPSSVGNTAKNESVIHSKDLRLLMDLYLLSINVVVEGVKTYSETFNKQKSYSSVLSELKRGLDEKQIAVNSSFLSNNVKFSLEACDYYGRSVDLREDIPLSGFKKATLYLYDIPSVEHPGQILGSVVFGESFLDSAIKILVPDRSPLWDTSLVFLTENILRFVTWQGNCKDRQISEEIESFAKSKPDSDVLGKQLLCGNQIFISSLVNGWEAGSLYIFEQGLVFVHPRVGSIVLQTSKISKLQFYDKDTPCALLILTYHPSSKDSLPYYLTVKQSHVVLALTPRSRIYRQFYSDVSHPWKERQLPNFPQFETIDDLPDDLKEKHVNLQNQLKLSSGSDIQDLSTAEVLLPHLKGFLCHCCVSSSFGNTPVMCDVLPVILGNSRVEQEQSRDFELLLTILTGVPGSGKESLCLALLALAKENSKWIILKRPVSNSDAFDPKVLQESLTATLSSQRRLHARLSASGRRLRVIVVTPGFTDIAEVIQAIRTHPDSEMSKCVKIGAVTCCVDPLNTFMGHRLTLPRLLEQCAQGWVNNVVFTSCVEPQNEQLSFVQKLVRACNPDVAFILAKGGEVTRTPDVELILSDIALDEDRMVQKRELMCPGWSLGLFLTGITEPQINEIGVTFYGPLSRQRFVSNLKGLHGPISSKEIHLTGAIHSLQGHVCFSEEGPYKRVHVQWSRLNGVLKMSPVDSSAIPRPPSAKGQQNGTVEEIHDYLIVFTGFSLQEQVLKDWLRTCCKPAPVKQKLKTRQDLSEKEVNNIGAKHKFDPLPPGWFYNGLHYVSLTGEKDSNHPPNVDVCFEQAQVLKSVHIEIFMWYSLNYYAGRLANNIVCREWVTVRPFAARDHVLRYRIATPYWRASTPVISDSIEVTEVCIQTKNTADNKLKGIPIREILRHLVIEEPFGRHRGRDAGQCESSDSKYLKPIAAREREEEAARAKERAELEAIRKAEAAKVPLF</sequence>
<accession>A0A2B4RLW7</accession>
<dbReference type="EMBL" id="LSMT01000447">
    <property type="protein sequence ID" value="PFX17813.1"/>
    <property type="molecule type" value="Genomic_DNA"/>
</dbReference>
<reference evidence="6" key="1">
    <citation type="journal article" date="2017" name="bioRxiv">
        <title>Comparative analysis of the genomes of Stylophora pistillata and Acropora digitifera provides evidence for extensive differences between species of corals.</title>
        <authorList>
            <person name="Voolstra C.R."/>
            <person name="Li Y."/>
            <person name="Liew Y.J."/>
            <person name="Baumgarten S."/>
            <person name="Zoccola D."/>
            <person name="Flot J.-F."/>
            <person name="Tambutte S."/>
            <person name="Allemand D."/>
            <person name="Aranda M."/>
        </authorList>
    </citation>
    <scope>NUCLEOTIDE SEQUENCE [LARGE SCALE GENOMIC DNA]</scope>
</reference>
<dbReference type="InterPro" id="IPR056498">
    <property type="entry name" value="DAAF9_N"/>
</dbReference>
<gene>
    <name evidence="5" type="primary">2</name>
    <name evidence="5" type="ORF">AWC38_SpisGene17839</name>
</gene>